<comment type="caution">
    <text evidence="1">The sequence shown here is derived from an EMBL/GenBank/DDBJ whole genome shotgun (WGS) entry which is preliminary data.</text>
</comment>
<reference evidence="1" key="1">
    <citation type="submission" date="2021-12" db="EMBL/GenBank/DDBJ databases">
        <authorList>
            <person name="Rodrigo-Torres L."/>
            <person name="Arahal R. D."/>
            <person name="Lucena T."/>
        </authorList>
    </citation>
    <scope>NUCLEOTIDE SEQUENCE</scope>
    <source>
        <strain evidence="1">CECT 8858</strain>
    </source>
</reference>
<keyword evidence="2" id="KW-1185">Reference proteome</keyword>
<dbReference type="Proteomes" id="UP000837932">
    <property type="component" value="Unassembled WGS sequence"/>
</dbReference>
<dbReference type="PANTHER" id="PTHR42754">
    <property type="entry name" value="ENDOGLUCANASE"/>
    <property type="match status" value="1"/>
</dbReference>
<dbReference type="NCBIfam" id="NF045639">
    <property type="entry name" value="GCX_COOH"/>
    <property type="match status" value="1"/>
</dbReference>
<gene>
    <name evidence="1" type="ORF">EMA8858_03872</name>
</gene>
<dbReference type="PANTHER" id="PTHR42754:SF1">
    <property type="entry name" value="LIPOPROTEIN"/>
    <property type="match status" value="1"/>
</dbReference>
<dbReference type="RefSeq" id="WP_238808547.1">
    <property type="nucleotide sequence ID" value="NZ_CAKLPY010000005.1"/>
</dbReference>
<organism evidence="1 2">
    <name type="scientific">Emticicia aquatica</name>
    <dbReference type="NCBI Taxonomy" id="1681835"/>
    <lineage>
        <taxon>Bacteria</taxon>
        <taxon>Pseudomonadati</taxon>
        <taxon>Bacteroidota</taxon>
        <taxon>Cytophagia</taxon>
        <taxon>Cytophagales</taxon>
        <taxon>Leadbetterellaceae</taxon>
        <taxon>Emticicia</taxon>
    </lineage>
</organism>
<dbReference type="EMBL" id="CAKLPY010000005">
    <property type="protein sequence ID" value="CAH0997738.1"/>
    <property type="molecule type" value="Genomic_DNA"/>
</dbReference>
<dbReference type="InterPro" id="IPR055015">
    <property type="entry name" value="GCX_COOH"/>
</dbReference>
<proteinExistence type="predicted"/>
<sequence>MIKKIRYTTLLVFIIILSFEISVQSQAPNIEWQKCLGNDSWYGDEGLKIVPLQGNNFAAIGKKTEGGNEIVWVSKMNQKGEILWETSLFDRTAYNGFKAIDMIQKSDGSYVLLAQIANYNEVFFNYTIGQYSTVIPQKGNYDVIVVKLNSEGQMTWFKTFGGSGQDVPVKILESNDNKYILLTHTGSGDGDMANSGKNTVGYNQDLWFAKLDIDGSIISKKCIGGDKDDFGFDMKKTPDGKFIIVGSTNSDDAIIGPNKGDKDAFIIKTDDSGNIIWQKTLGGTQKDEARCVLIKDNSEIILGINSNSYNNDFQFTATADFPYNYEETIWLLNLSSDGVILKKNKFGGANRDLLANIILSKDKDLIVIGSTKSNNGDIQDRNRIPNNNNDRFDVLLMKISNELDLTWERTAGGSSDDEGNGVIETNDDGFIVLGTTQSFDGDVKGNHYSPQDNRDIWLSKYRYPCENTLLLDDRRTGINKKFQAAQTIKTKDKILGQSSISYGAGKSIDIEPGFDTGVGSNVLLNLEGCQPSESKSNQPIQIKINNECREGGMKFKFMPFTPNTDLSQYRMSIQNNSPGVEYDFSGNILITKNNQPNPRTAYFTLTVSKDGFDDFIYQSYTSTCEHDNAPINCPENNNTVLLDKEYYQIGETFRATWTGTLLPGQTLNWYNEGVSEINNDPNQKYFIGKISYFPAHIQAQPSSLPDGSRPCHGASRVEFRPVKD</sequence>
<accession>A0ABM9AUN6</accession>
<name>A0ABM9AUN6_9BACT</name>
<evidence type="ECO:0000313" key="2">
    <source>
        <dbReference type="Proteomes" id="UP000837932"/>
    </source>
</evidence>
<protein>
    <submittedName>
        <fullName evidence="1">Uncharacterized protein</fullName>
    </submittedName>
</protein>
<evidence type="ECO:0000313" key="1">
    <source>
        <dbReference type="EMBL" id="CAH0997738.1"/>
    </source>
</evidence>